<dbReference type="Pfam" id="PF12842">
    <property type="entry name" value="DUF3819"/>
    <property type="match status" value="1"/>
</dbReference>
<dbReference type="EMBL" id="KZ305119">
    <property type="protein sequence ID" value="PIA25919.1"/>
    <property type="molecule type" value="Genomic_DNA"/>
</dbReference>
<evidence type="ECO:0000313" key="2">
    <source>
        <dbReference type="EMBL" id="PIA25919.1"/>
    </source>
</evidence>
<dbReference type="GO" id="GO:0000288">
    <property type="term" value="P:nuclear-transcribed mRNA catabolic process, deadenylation-dependent decay"/>
    <property type="evidence" value="ECO:0007669"/>
    <property type="project" value="TreeGrafter"/>
</dbReference>
<feature type="domain" description="CCR4-NOT transcription complex subunit 1" evidence="1">
    <location>
        <begin position="7"/>
        <end position="110"/>
    </location>
</feature>
<evidence type="ECO:0000313" key="3">
    <source>
        <dbReference type="Proteomes" id="UP000230069"/>
    </source>
</evidence>
<gene>
    <name evidence="2" type="ORF">AQUCO_10300010v1</name>
</gene>
<dbReference type="InterPro" id="IPR040398">
    <property type="entry name" value="Not1"/>
</dbReference>
<dbReference type="PANTHER" id="PTHR13162:SF8">
    <property type="entry name" value="CCR4-NOT TRANSCRIPTION COMPLEX SUBUNIT 1"/>
    <property type="match status" value="1"/>
</dbReference>
<dbReference type="InParanoid" id="A0A2G5C3Q6"/>
<sequence>MTMYDWLKDFAMESDESHIYNSAHLMVASLVGSLAHVTCKEPLRISISNHLRNSLHSLNVVNDLLEHAVQIVINDNLDLGCAADEEASGKAEQAIDGEIAGQPTIRRKHREGVGATYFDASTYTQGPLGVVPESLRPKPGRLSLSQHRVYEAEQAIDGEITGQPAIRRKHREGVGATYFDASTYTQGPLGVVPESLRPKPGRLSLSQHRVYEDFGRFLWQNHQARVQMLCLLVHLLLLVSLSVLDCLVPMARPLVSSIQASIYLHKWVQDSVQGHIH</sequence>
<keyword evidence="3" id="KW-1185">Reference proteome</keyword>
<dbReference type="OrthoDB" id="1937156at2759"/>
<dbReference type="InterPro" id="IPR024557">
    <property type="entry name" value="CNOT1_dom_4"/>
</dbReference>
<name>A0A2G5C3Q6_AQUCA</name>
<protein>
    <recommendedName>
        <fullName evidence="1">CCR4-NOT transcription complex subunit 1 domain-containing protein</fullName>
    </recommendedName>
</protein>
<dbReference type="GO" id="GO:0017148">
    <property type="term" value="P:negative regulation of translation"/>
    <property type="evidence" value="ECO:0007669"/>
    <property type="project" value="InterPro"/>
</dbReference>
<dbReference type="GO" id="GO:0030015">
    <property type="term" value="C:CCR4-NOT core complex"/>
    <property type="evidence" value="ECO:0007669"/>
    <property type="project" value="InterPro"/>
</dbReference>
<accession>A0A2G5C3Q6</accession>
<reference evidence="2 3" key="1">
    <citation type="submission" date="2017-09" db="EMBL/GenBank/DDBJ databases">
        <title>WGS assembly of Aquilegia coerulea Goldsmith.</title>
        <authorList>
            <person name="Hodges S."/>
            <person name="Kramer E."/>
            <person name="Nordborg M."/>
            <person name="Tomkins J."/>
            <person name="Borevitz J."/>
            <person name="Derieg N."/>
            <person name="Yan J."/>
            <person name="Mihaltcheva S."/>
            <person name="Hayes R.D."/>
            <person name="Rokhsar D."/>
        </authorList>
    </citation>
    <scope>NUCLEOTIDE SEQUENCE [LARGE SCALE GENOMIC DNA]</scope>
    <source>
        <strain evidence="3">cv. Goldsmith</strain>
    </source>
</reference>
<dbReference type="STRING" id="218851.A0A2G5C3Q6"/>
<dbReference type="PANTHER" id="PTHR13162">
    <property type="entry name" value="CCR4-NOT TRANSCRIPTION COMPLEX"/>
    <property type="match status" value="1"/>
</dbReference>
<dbReference type="GO" id="GO:0000932">
    <property type="term" value="C:P-body"/>
    <property type="evidence" value="ECO:0007669"/>
    <property type="project" value="TreeGrafter"/>
</dbReference>
<organism evidence="2 3">
    <name type="scientific">Aquilegia coerulea</name>
    <name type="common">Rocky mountain columbine</name>
    <dbReference type="NCBI Taxonomy" id="218851"/>
    <lineage>
        <taxon>Eukaryota</taxon>
        <taxon>Viridiplantae</taxon>
        <taxon>Streptophyta</taxon>
        <taxon>Embryophyta</taxon>
        <taxon>Tracheophyta</taxon>
        <taxon>Spermatophyta</taxon>
        <taxon>Magnoliopsida</taxon>
        <taxon>Ranunculales</taxon>
        <taxon>Ranunculaceae</taxon>
        <taxon>Thalictroideae</taxon>
        <taxon>Aquilegia</taxon>
    </lineage>
</organism>
<evidence type="ECO:0000259" key="1">
    <source>
        <dbReference type="Pfam" id="PF12842"/>
    </source>
</evidence>
<dbReference type="Proteomes" id="UP000230069">
    <property type="component" value="Unassembled WGS sequence"/>
</dbReference>
<dbReference type="GO" id="GO:0060090">
    <property type="term" value="F:molecular adaptor activity"/>
    <property type="evidence" value="ECO:0007669"/>
    <property type="project" value="TreeGrafter"/>
</dbReference>
<proteinExistence type="predicted"/>
<dbReference type="AlphaFoldDB" id="A0A2G5C3Q6"/>